<proteinExistence type="predicted"/>
<dbReference type="Gene3D" id="1.10.1220.10">
    <property type="entry name" value="Met repressor-like"/>
    <property type="match status" value="1"/>
</dbReference>
<name>A0ABR8E0L1_9NOSO</name>
<evidence type="ECO:0008006" key="3">
    <source>
        <dbReference type="Google" id="ProtNLM"/>
    </source>
</evidence>
<accession>A0ABR8E0L1</accession>
<dbReference type="InterPro" id="IPR010985">
    <property type="entry name" value="Ribbon_hlx_hlx"/>
</dbReference>
<protein>
    <recommendedName>
        <fullName evidence="3">Copy number control protein</fullName>
    </recommendedName>
</protein>
<dbReference type="InterPro" id="IPR013321">
    <property type="entry name" value="Arc_rbn_hlx_hlx"/>
</dbReference>
<dbReference type="RefSeq" id="WP_190918576.1">
    <property type="nucleotide sequence ID" value="NZ_JACJSI010000246.1"/>
</dbReference>
<gene>
    <name evidence="1" type="ORF">H6G97_39650</name>
</gene>
<sequence>MSDQEKKMVQVRIIVPENYRRLFKAYCTEIGTDMSKRITEYIEQELIKAGKLKDD</sequence>
<evidence type="ECO:0000313" key="1">
    <source>
        <dbReference type="EMBL" id="MBD2535201.1"/>
    </source>
</evidence>
<organism evidence="1 2">
    <name type="scientific">Nostoc flagelliforme FACHB-838</name>
    <dbReference type="NCBI Taxonomy" id="2692904"/>
    <lineage>
        <taxon>Bacteria</taxon>
        <taxon>Bacillati</taxon>
        <taxon>Cyanobacteriota</taxon>
        <taxon>Cyanophyceae</taxon>
        <taxon>Nostocales</taxon>
        <taxon>Nostocaceae</taxon>
        <taxon>Nostoc</taxon>
    </lineage>
</organism>
<comment type="caution">
    <text evidence="1">The sequence shown here is derived from an EMBL/GenBank/DDBJ whole genome shotgun (WGS) entry which is preliminary data.</text>
</comment>
<dbReference type="EMBL" id="JACJSI010000246">
    <property type="protein sequence ID" value="MBD2535201.1"/>
    <property type="molecule type" value="Genomic_DNA"/>
</dbReference>
<keyword evidence="2" id="KW-1185">Reference proteome</keyword>
<dbReference type="SUPFAM" id="SSF47598">
    <property type="entry name" value="Ribbon-helix-helix"/>
    <property type="match status" value="1"/>
</dbReference>
<reference evidence="1 2" key="1">
    <citation type="journal article" date="2020" name="ISME J.">
        <title>Comparative genomics reveals insights into cyanobacterial evolution and habitat adaptation.</title>
        <authorList>
            <person name="Chen M.Y."/>
            <person name="Teng W.K."/>
            <person name="Zhao L."/>
            <person name="Hu C.X."/>
            <person name="Zhou Y.K."/>
            <person name="Han B.P."/>
            <person name="Song L.R."/>
            <person name="Shu W.S."/>
        </authorList>
    </citation>
    <scope>NUCLEOTIDE SEQUENCE [LARGE SCALE GENOMIC DNA]</scope>
    <source>
        <strain evidence="1 2">FACHB-838</strain>
    </source>
</reference>
<dbReference type="Proteomes" id="UP000623440">
    <property type="component" value="Unassembled WGS sequence"/>
</dbReference>
<evidence type="ECO:0000313" key="2">
    <source>
        <dbReference type="Proteomes" id="UP000623440"/>
    </source>
</evidence>